<keyword evidence="3" id="KW-0164">Citrullination</keyword>
<dbReference type="eggNOG" id="KOG4012">
    <property type="taxonomic scope" value="Eukaryota"/>
</dbReference>
<dbReference type="InterPro" id="IPR005819">
    <property type="entry name" value="H1/H5"/>
</dbReference>
<feature type="compositionally biased region" description="Basic residues" evidence="6">
    <location>
        <begin position="351"/>
        <end position="371"/>
    </location>
</feature>
<dbReference type="PRINTS" id="PR00624">
    <property type="entry name" value="HISTONEH5"/>
</dbReference>
<protein>
    <recommendedName>
        <fullName evidence="7">H15 domain-containing protein</fullName>
    </recommendedName>
</protein>
<dbReference type="GeneTree" id="ENSGT00940000163082"/>
<feature type="region of interest" description="Disordered" evidence="6">
    <location>
        <begin position="1"/>
        <end position="44"/>
    </location>
</feature>
<dbReference type="InterPro" id="IPR036390">
    <property type="entry name" value="WH_DNA-bd_sf"/>
</dbReference>
<dbReference type="FunFam" id="1.10.10.10:FF:000075">
    <property type="entry name" value="Histone H1 like"/>
    <property type="match status" value="2"/>
</dbReference>
<keyword evidence="2 5" id="KW-0158">Chromosome</keyword>
<dbReference type="STRING" id="9986.ENSOCUP00000019095"/>
<evidence type="ECO:0000313" key="9">
    <source>
        <dbReference type="Proteomes" id="UP000001811"/>
    </source>
</evidence>
<proteinExistence type="inferred from homology"/>
<feature type="compositionally biased region" description="Low complexity" evidence="6">
    <location>
        <begin position="217"/>
        <end position="227"/>
    </location>
</feature>
<dbReference type="SUPFAM" id="SSF46785">
    <property type="entry name" value="Winged helix' DNA-binding domain"/>
    <property type="match status" value="2"/>
</dbReference>
<sequence length="371" mass="38488">MSETAPAAPVEPVVVPMGKPSTKRRGKKPGGLTNARRKTPSPSLSQLITEALSVCQDRAGMSVAALKKALAAAGYDVEKNNSRIKLGLKSLVSKGTLVQTKGTGASGSFRLSKKATPEPTKGNVKKSRPTKTKKVGLSRDSKSPKTIKTNKRAKKQRNTAKKAVRGGRQAKGAQGKKPRKSPAKARGAKPKPSKSKLPQQKASQRKLSSKERSGVSLAALKKALAAAGYDVEKNNSRIKLGLKSLVSKGTLVQTKGTGASGSFKLNKKAAAGEAKPKPKKAGAAKPKKPAGAAKKPKKATGAATPKKAAKKTPKKAKKPAAAAVTKKVAKSPKKAKVAKPKKAAKSPAKAVKPKAAKPKAVKPKKAAPKKK</sequence>
<dbReference type="InterPro" id="IPR005818">
    <property type="entry name" value="Histone_H1/H5_H15"/>
</dbReference>
<dbReference type="Pfam" id="PF00538">
    <property type="entry name" value="Linker_histone"/>
    <property type="match status" value="2"/>
</dbReference>
<comment type="similarity">
    <text evidence="5">Belongs to the histone H1/H5 family.</text>
</comment>
<organism evidence="8 9">
    <name type="scientific">Oryctolagus cuniculus</name>
    <name type="common">Rabbit</name>
    <dbReference type="NCBI Taxonomy" id="9986"/>
    <lineage>
        <taxon>Eukaryota</taxon>
        <taxon>Metazoa</taxon>
        <taxon>Chordata</taxon>
        <taxon>Craniata</taxon>
        <taxon>Vertebrata</taxon>
        <taxon>Euteleostomi</taxon>
        <taxon>Mammalia</taxon>
        <taxon>Eutheria</taxon>
        <taxon>Euarchontoglires</taxon>
        <taxon>Glires</taxon>
        <taxon>Lagomorpha</taxon>
        <taxon>Leporidae</taxon>
        <taxon>Oryctolagus</taxon>
    </lineage>
</organism>
<dbReference type="InParanoid" id="G1TQ05"/>
<comment type="subcellular location">
    <subcellularLocation>
        <location evidence="1">Chromosome</location>
    </subcellularLocation>
    <subcellularLocation>
        <location evidence="5">Nucleus</location>
    </subcellularLocation>
</comment>
<reference evidence="8" key="2">
    <citation type="submission" date="2025-08" db="UniProtKB">
        <authorList>
            <consortium name="Ensembl"/>
        </authorList>
    </citation>
    <scope>IDENTIFICATION</scope>
    <source>
        <strain evidence="8">Thorbecke</strain>
    </source>
</reference>
<dbReference type="AlphaFoldDB" id="G1TQ05"/>
<dbReference type="Gene3D" id="1.10.10.10">
    <property type="entry name" value="Winged helix-like DNA-binding domain superfamily/Winged helix DNA-binding domain"/>
    <property type="match status" value="2"/>
</dbReference>
<evidence type="ECO:0000256" key="3">
    <source>
        <dbReference type="ARBA" id="ARBA00022934"/>
    </source>
</evidence>
<dbReference type="Proteomes" id="UP000001811">
    <property type="component" value="Chromosome 12"/>
</dbReference>
<feature type="compositionally biased region" description="Basic residues" evidence="6">
    <location>
        <begin position="307"/>
        <end position="318"/>
    </location>
</feature>
<keyword evidence="9" id="KW-1185">Reference proteome</keyword>
<dbReference type="GO" id="GO:0000786">
    <property type="term" value="C:nucleosome"/>
    <property type="evidence" value="ECO:0007669"/>
    <property type="project" value="InterPro"/>
</dbReference>
<feature type="compositionally biased region" description="Basic residues" evidence="6">
    <location>
        <begin position="123"/>
        <end position="136"/>
    </location>
</feature>
<evidence type="ECO:0000256" key="2">
    <source>
        <dbReference type="ARBA" id="ARBA00022454"/>
    </source>
</evidence>
<dbReference type="PROSITE" id="PS51504">
    <property type="entry name" value="H15"/>
    <property type="match status" value="2"/>
</dbReference>
<dbReference type="FunCoup" id="G1TQ05">
    <property type="interactions" value="54"/>
</dbReference>
<feature type="region of interest" description="Disordered" evidence="6">
    <location>
        <begin position="97"/>
        <end position="371"/>
    </location>
</feature>
<dbReference type="GO" id="GO:0030527">
    <property type="term" value="F:structural constituent of chromatin"/>
    <property type="evidence" value="ECO:0007669"/>
    <property type="project" value="InterPro"/>
</dbReference>
<keyword evidence="4 5" id="KW-0238">DNA-binding</keyword>
<keyword evidence="5" id="KW-0539">Nucleus</keyword>
<reference evidence="8" key="3">
    <citation type="submission" date="2025-09" db="UniProtKB">
        <authorList>
            <consortium name="Ensembl"/>
        </authorList>
    </citation>
    <scope>IDENTIFICATION</scope>
    <source>
        <strain evidence="8">Thorbecke</strain>
    </source>
</reference>
<dbReference type="GO" id="GO:0003677">
    <property type="term" value="F:DNA binding"/>
    <property type="evidence" value="ECO:0007669"/>
    <property type="project" value="UniProtKB-KW"/>
</dbReference>
<feature type="compositionally biased region" description="Basic residues" evidence="6">
    <location>
        <begin position="148"/>
        <end position="165"/>
    </location>
</feature>
<reference evidence="8 9" key="1">
    <citation type="journal article" date="2011" name="Nature">
        <title>A high-resolution map of human evolutionary constraint using 29 mammals.</title>
        <authorList>
            <person name="Lindblad-Toh K."/>
            <person name="Garber M."/>
            <person name="Zuk O."/>
            <person name="Lin M.F."/>
            <person name="Parker B.J."/>
            <person name="Washietl S."/>
            <person name="Kheradpour P."/>
            <person name="Ernst J."/>
            <person name="Jordan G."/>
            <person name="Mauceli E."/>
            <person name="Ward L.D."/>
            <person name="Lowe C.B."/>
            <person name="Holloway A.K."/>
            <person name="Clamp M."/>
            <person name="Gnerre S."/>
            <person name="Alfoldi J."/>
            <person name="Beal K."/>
            <person name="Chang J."/>
            <person name="Clawson H."/>
            <person name="Cuff J."/>
            <person name="Di Palma F."/>
            <person name="Fitzgerald S."/>
            <person name="Flicek P."/>
            <person name="Guttman M."/>
            <person name="Hubisz M.J."/>
            <person name="Jaffe D.B."/>
            <person name="Jungreis I."/>
            <person name="Kent W.J."/>
            <person name="Kostka D."/>
            <person name="Lara M."/>
            <person name="Martins A.L."/>
            <person name="Massingham T."/>
            <person name="Moltke I."/>
            <person name="Raney B.J."/>
            <person name="Rasmussen M.D."/>
            <person name="Robinson J."/>
            <person name="Stark A."/>
            <person name="Vilella A.J."/>
            <person name="Wen J."/>
            <person name="Xie X."/>
            <person name="Zody M.C."/>
            <person name="Baldwin J."/>
            <person name="Bloom T."/>
            <person name="Chin C.W."/>
            <person name="Heiman D."/>
            <person name="Nicol R."/>
            <person name="Nusbaum C."/>
            <person name="Young S."/>
            <person name="Wilkinson J."/>
            <person name="Worley K.C."/>
            <person name="Kovar C.L."/>
            <person name="Muzny D.M."/>
            <person name="Gibbs R.A."/>
            <person name="Cree A."/>
            <person name="Dihn H.H."/>
            <person name="Fowler G."/>
            <person name="Jhangiani S."/>
            <person name="Joshi V."/>
            <person name="Lee S."/>
            <person name="Lewis L.R."/>
            <person name="Nazareth L.V."/>
            <person name="Okwuonu G."/>
            <person name="Santibanez J."/>
            <person name="Warren W.C."/>
            <person name="Mardis E.R."/>
            <person name="Weinstock G.M."/>
            <person name="Wilson R.K."/>
            <person name="Delehaunty K."/>
            <person name="Dooling D."/>
            <person name="Fronik C."/>
            <person name="Fulton L."/>
            <person name="Fulton B."/>
            <person name="Graves T."/>
            <person name="Minx P."/>
            <person name="Sodergren E."/>
            <person name="Birney E."/>
            <person name="Margulies E.H."/>
            <person name="Herrero J."/>
            <person name="Green E.D."/>
            <person name="Haussler D."/>
            <person name="Siepel A."/>
            <person name="Goldman N."/>
            <person name="Pollard K.S."/>
            <person name="Pedersen J.S."/>
            <person name="Lander E.S."/>
            <person name="Kellis M."/>
        </authorList>
    </citation>
    <scope>NUCLEOTIDE SEQUENCE [LARGE SCALE GENOMIC DNA]</scope>
    <source>
        <strain evidence="8 9">Thorbecke inbred</strain>
    </source>
</reference>
<feature type="domain" description="H15" evidence="7">
    <location>
        <begin position="190"/>
        <end position="267"/>
    </location>
</feature>
<dbReference type="SMR" id="G1TQ05"/>
<dbReference type="GO" id="GO:0006334">
    <property type="term" value="P:nucleosome assembly"/>
    <property type="evidence" value="ECO:0007669"/>
    <property type="project" value="InterPro"/>
</dbReference>
<evidence type="ECO:0000256" key="6">
    <source>
        <dbReference type="SAM" id="MobiDB-lite"/>
    </source>
</evidence>
<feature type="compositionally biased region" description="Basic residues" evidence="6">
    <location>
        <begin position="327"/>
        <end position="344"/>
    </location>
</feature>
<feature type="domain" description="H15" evidence="7">
    <location>
        <begin position="40"/>
        <end position="113"/>
    </location>
</feature>
<dbReference type="HOGENOM" id="CLU_052897_7_0_1"/>
<evidence type="ECO:0000259" key="7">
    <source>
        <dbReference type="PROSITE" id="PS51504"/>
    </source>
</evidence>
<feature type="compositionally biased region" description="Basic residues" evidence="6">
    <location>
        <begin position="277"/>
        <end position="298"/>
    </location>
</feature>
<dbReference type="Bgee" id="ENSOCUG00000014438">
    <property type="expression patterns" value="Expressed in blood and 14 other cell types or tissues"/>
</dbReference>
<evidence type="ECO:0000256" key="1">
    <source>
        <dbReference type="ARBA" id="ARBA00004286"/>
    </source>
</evidence>
<dbReference type="EMBL" id="AAGW02052081">
    <property type="status" value="NOT_ANNOTATED_CDS"/>
    <property type="molecule type" value="Genomic_DNA"/>
</dbReference>
<evidence type="ECO:0000256" key="5">
    <source>
        <dbReference type="RuleBase" id="RU003894"/>
    </source>
</evidence>
<accession>G1TQ05</accession>
<feature type="compositionally biased region" description="Low complexity" evidence="6">
    <location>
        <begin position="1"/>
        <end position="16"/>
    </location>
</feature>
<evidence type="ECO:0000256" key="4">
    <source>
        <dbReference type="ARBA" id="ARBA00023125"/>
    </source>
</evidence>
<dbReference type="CDD" id="cd00073">
    <property type="entry name" value="H15"/>
    <property type="match status" value="1"/>
</dbReference>
<dbReference type="SMART" id="SM00526">
    <property type="entry name" value="H15"/>
    <property type="match status" value="2"/>
</dbReference>
<dbReference type="PaxDb" id="9986-ENSOCUP00000019095"/>
<dbReference type="GO" id="GO:0005634">
    <property type="term" value="C:nucleus"/>
    <property type="evidence" value="ECO:0007669"/>
    <property type="project" value="UniProtKB-SubCell"/>
</dbReference>
<name>G1TQ05_RABIT</name>
<dbReference type="Ensembl" id="ENSOCUT00000014434.3">
    <property type="protein sequence ID" value="ENSOCUP00000019095.2"/>
    <property type="gene ID" value="ENSOCUG00000014438.3"/>
</dbReference>
<dbReference type="InterPro" id="IPR036388">
    <property type="entry name" value="WH-like_DNA-bd_sf"/>
</dbReference>
<feature type="compositionally biased region" description="Basic residues" evidence="6">
    <location>
        <begin position="174"/>
        <end position="194"/>
    </location>
</feature>
<evidence type="ECO:0000313" key="8">
    <source>
        <dbReference type="Ensembl" id="ENSOCUP00000019095.2"/>
    </source>
</evidence>